<dbReference type="STRING" id="500635.MITSMUL_03091"/>
<proteinExistence type="predicted"/>
<dbReference type="RefSeq" id="WP_005838939.1">
    <property type="nucleotide sequence ID" value="NZ_GG697141.2"/>
</dbReference>
<organism evidence="1 2">
    <name type="scientific">Mitsuokella multacida DSM 20544</name>
    <dbReference type="NCBI Taxonomy" id="500635"/>
    <lineage>
        <taxon>Bacteria</taxon>
        <taxon>Bacillati</taxon>
        <taxon>Bacillota</taxon>
        <taxon>Negativicutes</taxon>
        <taxon>Selenomonadales</taxon>
        <taxon>Selenomonadaceae</taxon>
        <taxon>Mitsuokella</taxon>
    </lineage>
</organism>
<dbReference type="PATRIC" id="fig|500635.8.peg.82"/>
<sequence length="135" mass="15726">MDEIIKLFGVAYGEHFLLNDRGGEFFFTPSALKRVFNGVTTDDPRTLMDMLAKRCTLDDVYDNVGYGDDFWYIEHINGKDYVRKDVFDIYDPVCLSLYKSNNVFKTQKAASRNIERVKKELNDFYNDSVRGYGDE</sequence>
<evidence type="ECO:0000313" key="1">
    <source>
        <dbReference type="EMBL" id="EEX69960.1"/>
    </source>
</evidence>
<dbReference type="GeneID" id="93480323"/>
<name>C9KJ94_9FIRM</name>
<evidence type="ECO:0000313" key="2">
    <source>
        <dbReference type="Proteomes" id="UP000003671"/>
    </source>
</evidence>
<dbReference type="EMBL" id="ABWK02000001">
    <property type="protein sequence ID" value="EEX69960.1"/>
    <property type="molecule type" value="Genomic_DNA"/>
</dbReference>
<gene>
    <name evidence="1" type="ORF">MITSMUL_03091</name>
</gene>
<dbReference type="HOGENOM" id="CLU_1883398_0_0_9"/>
<dbReference type="Proteomes" id="UP000003671">
    <property type="component" value="Unassembled WGS sequence"/>
</dbReference>
<accession>C9KJ94</accession>
<reference evidence="1" key="1">
    <citation type="submission" date="2009-09" db="EMBL/GenBank/DDBJ databases">
        <authorList>
            <person name="Weinstock G."/>
            <person name="Sodergren E."/>
            <person name="Clifton S."/>
            <person name="Fulton L."/>
            <person name="Fulton B."/>
            <person name="Courtney L."/>
            <person name="Fronick C."/>
            <person name="Harrison M."/>
            <person name="Strong C."/>
            <person name="Farmer C."/>
            <person name="Delahaunty K."/>
            <person name="Markovic C."/>
            <person name="Hall O."/>
            <person name="Minx P."/>
            <person name="Tomlinson C."/>
            <person name="Mitreva M."/>
            <person name="Nelson J."/>
            <person name="Hou S."/>
            <person name="Wollam A."/>
            <person name="Pepin K.H."/>
            <person name="Johnson M."/>
            <person name="Bhonagiri V."/>
            <person name="Nash W.E."/>
            <person name="Warren W."/>
            <person name="Chinwalla A."/>
            <person name="Mardis E.R."/>
            <person name="Wilson R.K."/>
        </authorList>
    </citation>
    <scope>NUCLEOTIDE SEQUENCE [LARGE SCALE GENOMIC DNA]</scope>
    <source>
        <strain evidence="1">DSM 20544</strain>
    </source>
</reference>
<comment type="caution">
    <text evidence="1">The sequence shown here is derived from an EMBL/GenBank/DDBJ whole genome shotgun (WGS) entry which is preliminary data.</text>
</comment>
<dbReference type="AlphaFoldDB" id="C9KJ94"/>
<protein>
    <submittedName>
        <fullName evidence="1">Uncharacterized protein</fullName>
    </submittedName>
</protein>
<keyword evidence="2" id="KW-1185">Reference proteome</keyword>